<dbReference type="InterPro" id="IPR005835">
    <property type="entry name" value="NTP_transferase_dom"/>
</dbReference>
<accession>A0A382E265</accession>
<reference evidence="2" key="1">
    <citation type="submission" date="2018-05" db="EMBL/GenBank/DDBJ databases">
        <authorList>
            <person name="Lanie J.A."/>
            <person name="Ng W.-L."/>
            <person name="Kazmierczak K.M."/>
            <person name="Andrzejewski T.M."/>
            <person name="Davidsen T.M."/>
            <person name="Wayne K.J."/>
            <person name="Tettelin H."/>
            <person name="Glass J.I."/>
            <person name="Rusch D."/>
            <person name="Podicherti R."/>
            <person name="Tsui H.-C.T."/>
            <person name="Winkler M.E."/>
        </authorList>
    </citation>
    <scope>NUCLEOTIDE SEQUENCE</scope>
</reference>
<proteinExistence type="predicted"/>
<evidence type="ECO:0000259" key="1">
    <source>
        <dbReference type="Pfam" id="PF00483"/>
    </source>
</evidence>
<protein>
    <recommendedName>
        <fullName evidence="1">Nucleotidyl transferase domain-containing protein</fullName>
    </recommendedName>
</protein>
<dbReference type="Gene3D" id="3.90.550.10">
    <property type="entry name" value="Spore Coat Polysaccharide Biosynthesis Protein SpsA, Chain A"/>
    <property type="match status" value="1"/>
</dbReference>
<dbReference type="AlphaFoldDB" id="A0A382E265"/>
<feature type="non-terminal residue" evidence="2">
    <location>
        <position position="137"/>
    </location>
</feature>
<evidence type="ECO:0000313" key="2">
    <source>
        <dbReference type="EMBL" id="SVB43927.1"/>
    </source>
</evidence>
<organism evidence="2">
    <name type="scientific">marine metagenome</name>
    <dbReference type="NCBI Taxonomy" id="408172"/>
    <lineage>
        <taxon>unclassified sequences</taxon>
        <taxon>metagenomes</taxon>
        <taxon>ecological metagenomes</taxon>
    </lineage>
</organism>
<dbReference type="InterPro" id="IPR029044">
    <property type="entry name" value="Nucleotide-diphossugar_trans"/>
</dbReference>
<dbReference type="Pfam" id="PF00483">
    <property type="entry name" value="NTP_transferase"/>
    <property type="match status" value="1"/>
</dbReference>
<name>A0A382E265_9ZZZZ</name>
<gene>
    <name evidence="2" type="ORF">METZ01_LOCUS196781</name>
</gene>
<dbReference type="PANTHER" id="PTHR22572">
    <property type="entry name" value="SUGAR-1-PHOSPHATE GUANYL TRANSFERASE"/>
    <property type="match status" value="1"/>
</dbReference>
<dbReference type="SUPFAM" id="SSF53448">
    <property type="entry name" value="Nucleotide-diphospho-sugar transferases"/>
    <property type="match status" value="1"/>
</dbReference>
<dbReference type="EMBL" id="UINC01041955">
    <property type="protein sequence ID" value="SVB43927.1"/>
    <property type="molecule type" value="Genomic_DNA"/>
</dbReference>
<feature type="domain" description="Nucleotidyl transferase" evidence="1">
    <location>
        <begin position="1"/>
        <end position="131"/>
    </location>
</feature>
<dbReference type="InterPro" id="IPR050486">
    <property type="entry name" value="Mannose-1P_guanyltransferase"/>
</dbReference>
<sequence length="137" mass="15826">MLLAAGLGERLKPLTDIWPKCLMPIGGRPLLEHWLQTLNESGIYRVLVNLHHHAPTVRKFLERPRFNDMVTSFYESELLGTAGTLKANKTFFQKKTTLLVHADNWCQCDFVDFLDFHINRRPDHCPITMMTFDSSTP</sequence>